<dbReference type="EMBL" id="WHNP01000055">
    <property type="protein sequence ID" value="MPW22016.1"/>
    <property type="molecule type" value="Genomic_DNA"/>
</dbReference>
<organism evidence="9 10">
    <name type="scientific">Paraburkholderia franconis</name>
    <dbReference type="NCBI Taxonomy" id="2654983"/>
    <lineage>
        <taxon>Bacteria</taxon>
        <taxon>Pseudomonadati</taxon>
        <taxon>Pseudomonadota</taxon>
        <taxon>Betaproteobacteria</taxon>
        <taxon>Burkholderiales</taxon>
        <taxon>Burkholderiaceae</taxon>
        <taxon>Paraburkholderia</taxon>
    </lineage>
</organism>
<name>A0A7X1TJY3_9BURK</name>
<feature type="transmembrane region" description="Helical" evidence="7">
    <location>
        <begin position="264"/>
        <end position="285"/>
    </location>
</feature>
<dbReference type="RefSeq" id="WP_152766369.1">
    <property type="nucleotide sequence ID" value="NZ_WHNP01000055.1"/>
</dbReference>
<evidence type="ECO:0000256" key="1">
    <source>
        <dbReference type="ARBA" id="ARBA00004141"/>
    </source>
</evidence>
<evidence type="ECO:0000313" key="9">
    <source>
        <dbReference type="EMBL" id="MPW22016.1"/>
    </source>
</evidence>
<keyword evidence="10" id="KW-1185">Reference proteome</keyword>
<dbReference type="PANTHER" id="PTHR23511:SF34">
    <property type="entry name" value="SYNAPTIC VESICLE GLYCOPROTEIN 2"/>
    <property type="match status" value="1"/>
</dbReference>
<feature type="transmembrane region" description="Helical" evidence="7">
    <location>
        <begin position="114"/>
        <end position="135"/>
    </location>
</feature>
<accession>A0A7X1TJY3</accession>
<dbReference type="SUPFAM" id="SSF103473">
    <property type="entry name" value="MFS general substrate transporter"/>
    <property type="match status" value="1"/>
</dbReference>
<dbReference type="Pfam" id="PF00083">
    <property type="entry name" value="Sugar_tr"/>
    <property type="match status" value="1"/>
</dbReference>
<evidence type="ECO:0000256" key="6">
    <source>
        <dbReference type="ARBA" id="ARBA00023136"/>
    </source>
</evidence>
<evidence type="ECO:0000256" key="3">
    <source>
        <dbReference type="ARBA" id="ARBA00022448"/>
    </source>
</evidence>
<feature type="transmembrane region" description="Helical" evidence="7">
    <location>
        <begin position="88"/>
        <end position="108"/>
    </location>
</feature>
<evidence type="ECO:0000256" key="4">
    <source>
        <dbReference type="ARBA" id="ARBA00022692"/>
    </source>
</evidence>
<feature type="transmembrane region" description="Helical" evidence="7">
    <location>
        <begin position="147"/>
        <end position="169"/>
    </location>
</feature>
<protein>
    <submittedName>
        <fullName evidence="9">MFS transporter</fullName>
    </submittedName>
</protein>
<gene>
    <name evidence="9" type="ORF">GCT13_35505</name>
</gene>
<dbReference type="InterPro" id="IPR020846">
    <property type="entry name" value="MFS_dom"/>
</dbReference>
<comment type="similarity">
    <text evidence="2">Belongs to the major facilitator superfamily. Sugar transporter (TC 2.A.1.1) family.</text>
</comment>
<dbReference type="InterPro" id="IPR036259">
    <property type="entry name" value="MFS_trans_sf"/>
</dbReference>
<dbReference type="PROSITE" id="PS50850">
    <property type="entry name" value="MFS"/>
    <property type="match status" value="1"/>
</dbReference>
<dbReference type="CDD" id="cd17316">
    <property type="entry name" value="MFS_SV2_like"/>
    <property type="match status" value="1"/>
</dbReference>
<dbReference type="Gene3D" id="1.20.1250.20">
    <property type="entry name" value="MFS general substrate transporter like domains"/>
    <property type="match status" value="1"/>
</dbReference>
<dbReference type="GO" id="GO:0022857">
    <property type="term" value="F:transmembrane transporter activity"/>
    <property type="evidence" value="ECO:0007669"/>
    <property type="project" value="InterPro"/>
</dbReference>
<evidence type="ECO:0000313" key="10">
    <source>
        <dbReference type="Proteomes" id="UP000484381"/>
    </source>
</evidence>
<keyword evidence="5 7" id="KW-1133">Transmembrane helix</keyword>
<dbReference type="InterPro" id="IPR005828">
    <property type="entry name" value="MFS_sugar_transport-like"/>
</dbReference>
<evidence type="ECO:0000259" key="8">
    <source>
        <dbReference type="PROSITE" id="PS50850"/>
    </source>
</evidence>
<feature type="transmembrane region" description="Helical" evidence="7">
    <location>
        <begin position="357"/>
        <end position="380"/>
    </location>
</feature>
<evidence type="ECO:0000256" key="2">
    <source>
        <dbReference type="ARBA" id="ARBA00010992"/>
    </source>
</evidence>
<reference evidence="9 10" key="1">
    <citation type="submission" date="2019-10" db="EMBL/GenBank/DDBJ databases">
        <title>Paraburkholderia sp. isolated from nodules of Mimosa pudica from Brazilian Atlantic Forest soils.</title>
        <authorList>
            <person name="Paulitsch F."/>
            <person name="Hungria M."/>
            <person name="Dall'Agnol R."/>
        </authorList>
    </citation>
    <scope>NUCLEOTIDE SEQUENCE [LARGE SCALE GENOMIC DNA]</scope>
    <source>
        <strain evidence="9 10">CNPSo 3157</strain>
    </source>
</reference>
<dbReference type="Proteomes" id="UP000484381">
    <property type="component" value="Unassembled WGS sequence"/>
</dbReference>
<evidence type="ECO:0000256" key="7">
    <source>
        <dbReference type="SAM" id="Phobius"/>
    </source>
</evidence>
<feature type="domain" description="Major facilitator superfamily (MFS) profile" evidence="8">
    <location>
        <begin position="23"/>
        <end position="446"/>
    </location>
</feature>
<comment type="caution">
    <text evidence="9">The sequence shown here is derived from an EMBL/GenBank/DDBJ whole genome shotgun (WGS) entry which is preliminary data.</text>
</comment>
<dbReference type="AlphaFoldDB" id="A0A7X1TJY3"/>
<feature type="transmembrane region" description="Helical" evidence="7">
    <location>
        <begin position="21"/>
        <end position="50"/>
    </location>
</feature>
<dbReference type="PANTHER" id="PTHR23511">
    <property type="entry name" value="SYNAPTIC VESICLE GLYCOPROTEIN 2"/>
    <property type="match status" value="1"/>
</dbReference>
<sequence length="474" mass="50950">MQMDVNIGARLDRLPLSGFHWRLLGLIAAGMYFDSFDIYIAGTVLAAMVHSGESTLSLNATFVSVTFIGMMTGAWLSGLLGDRFGRRFCYQFNLGIYGFASIAAALAPSIHWLIFFRLVMGVGMGAEIVVGYGTLSEFIPADWRGRFGTILNLIINTSLFLSTFLGWLIVPHYGWRWMFAIAGCGALVVWFLRKSMPESPRWLASRGRADEARQIVERIETACGNTVSRTASVTKSVTESSTREFYSSETSEAGRLGDLFSRRLLTRTITAITALVALFTVNYAFVSWIPTFLVKQGHSVSNSLGITALMFAGGPVGSLIAFALAEHLGRKWGIVLFSLVCVGFGIAYPFAQSAVAITALGFAITCCIYVLSSFSVATYVPELFPTELRLRGSGLANTAGRAVSIVVPYAVASAFMRFGIAGVLTLIVGTLLVQALIVGVLGAETKQRSLEAIAADAGVMSAEAQEGRAAAAME</sequence>
<keyword evidence="6 7" id="KW-0472">Membrane</keyword>
<feature type="transmembrane region" description="Helical" evidence="7">
    <location>
        <begin position="175"/>
        <end position="192"/>
    </location>
</feature>
<feature type="transmembrane region" description="Helical" evidence="7">
    <location>
        <begin position="56"/>
        <end position="76"/>
    </location>
</feature>
<feature type="transmembrane region" description="Helical" evidence="7">
    <location>
        <begin position="332"/>
        <end position="351"/>
    </location>
</feature>
<feature type="transmembrane region" description="Helical" evidence="7">
    <location>
        <begin position="305"/>
        <end position="325"/>
    </location>
</feature>
<feature type="transmembrane region" description="Helical" evidence="7">
    <location>
        <begin position="418"/>
        <end position="441"/>
    </location>
</feature>
<proteinExistence type="inferred from homology"/>
<keyword evidence="4 7" id="KW-0812">Transmembrane</keyword>
<dbReference type="InterPro" id="IPR005829">
    <property type="entry name" value="Sugar_transporter_CS"/>
</dbReference>
<comment type="subcellular location">
    <subcellularLocation>
        <location evidence="1">Membrane</location>
        <topology evidence="1">Multi-pass membrane protein</topology>
    </subcellularLocation>
</comment>
<keyword evidence="3" id="KW-0813">Transport</keyword>
<dbReference type="PROSITE" id="PS00216">
    <property type="entry name" value="SUGAR_TRANSPORT_1"/>
    <property type="match status" value="1"/>
</dbReference>
<feature type="transmembrane region" description="Helical" evidence="7">
    <location>
        <begin position="392"/>
        <end position="412"/>
    </location>
</feature>
<evidence type="ECO:0000256" key="5">
    <source>
        <dbReference type="ARBA" id="ARBA00022989"/>
    </source>
</evidence>
<dbReference type="GO" id="GO:0016020">
    <property type="term" value="C:membrane"/>
    <property type="evidence" value="ECO:0007669"/>
    <property type="project" value="UniProtKB-SubCell"/>
</dbReference>